<dbReference type="RefSeq" id="WP_246400004.1">
    <property type="nucleotide sequence ID" value="NZ_BLXX01000027.1"/>
</dbReference>
<reference evidence="3" key="1">
    <citation type="submission" date="2020-06" db="EMBL/GenBank/DDBJ databases">
        <title>Draft genomic sequence of Geomonas sp. Red330.</title>
        <authorList>
            <person name="Itoh H."/>
            <person name="Zhenxing X."/>
            <person name="Ushijima N."/>
            <person name="Masuda Y."/>
            <person name="Shiratori Y."/>
            <person name="Senoo K."/>
        </authorList>
    </citation>
    <scope>NUCLEOTIDE SEQUENCE [LARGE SCALE GENOMIC DNA]</scope>
    <source>
        <strain evidence="3">Red330</strain>
    </source>
</reference>
<dbReference type="Gene3D" id="3.10.350.10">
    <property type="entry name" value="LysM domain"/>
    <property type="match status" value="1"/>
</dbReference>
<dbReference type="AlphaFoldDB" id="A0A6V8MQ63"/>
<evidence type="ECO:0008006" key="4">
    <source>
        <dbReference type="Google" id="ProtNLM"/>
    </source>
</evidence>
<evidence type="ECO:0000313" key="3">
    <source>
        <dbReference type="Proteomes" id="UP000556026"/>
    </source>
</evidence>
<dbReference type="Proteomes" id="UP000556026">
    <property type="component" value="Unassembled WGS sequence"/>
</dbReference>
<keyword evidence="1" id="KW-1133">Transmembrane helix</keyword>
<dbReference type="InterPro" id="IPR036779">
    <property type="entry name" value="LysM_dom_sf"/>
</dbReference>
<accession>A0A6V8MQ63</accession>
<keyword evidence="3" id="KW-1185">Reference proteome</keyword>
<name>A0A6V8MQ63_9BACT</name>
<organism evidence="2 3">
    <name type="scientific">Geomonas silvestris</name>
    <dbReference type="NCBI Taxonomy" id="2740184"/>
    <lineage>
        <taxon>Bacteria</taxon>
        <taxon>Pseudomonadati</taxon>
        <taxon>Thermodesulfobacteriota</taxon>
        <taxon>Desulfuromonadia</taxon>
        <taxon>Geobacterales</taxon>
        <taxon>Geobacteraceae</taxon>
        <taxon>Geomonas</taxon>
    </lineage>
</organism>
<dbReference type="EMBL" id="BLXX01000027">
    <property type="protein sequence ID" value="GFO62062.1"/>
    <property type="molecule type" value="Genomic_DNA"/>
</dbReference>
<proteinExistence type="predicted"/>
<evidence type="ECO:0000256" key="1">
    <source>
        <dbReference type="SAM" id="Phobius"/>
    </source>
</evidence>
<comment type="caution">
    <text evidence="2">The sequence shown here is derived from an EMBL/GenBank/DDBJ whole genome shotgun (WGS) entry which is preliminary data.</text>
</comment>
<evidence type="ECO:0000313" key="2">
    <source>
        <dbReference type="EMBL" id="GFO62062.1"/>
    </source>
</evidence>
<keyword evidence="1" id="KW-0812">Transmembrane</keyword>
<gene>
    <name evidence="2" type="ORF">GMST_43870</name>
</gene>
<protein>
    <recommendedName>
        <fullName evidence="4">LysM domain-containing protein</fullName>
    </recommendedName>
</protein>
<feature type="transmembrane region" description="Helical" evidence="1">
    <location>
        <begin position="17"/>
        <end position="35"/>
    </location>
</feature>
<sequence length="133" mass="14597">MEILQDFGLSSSFYVKWSIYLLGGLLVTIFAVMVYSEMHSDGKGEGSHLVIKQEPSVKAPVAVPGTTKLVESAAREEASKVVKRGDTLARLISQVYGHVDAKLITLVKKANPTIDNENLIIEGRRIVFPVNKK</sequence>
<keyword evidence="1" id="KW-0472">Membrane</keyword>